<evidence type="ECO:0000256" key="2">
    <source>
        <dbReference type="ARBA" id="ARBA00022689"/>
    </source>
</evidence>
<dbReference type="Pfam" id="PF10723">
    <property type="entry name" value="RepB-RCR_reg"/>
    <property type="match status" value="1"/>
</dbReference>
<evidence type="ECO:0000256" key="1">
    <source>
        <dbReference type="ARBA" id="ARBA00022491"/>
    </source>
</evidence>
<gene>
    <name evidence="8" type="ORF">ACZ87_03225</name>
</gene>
<keyword evidence="1" id="KW-0678">Repressor</keyword>
<reference evidence="8" key="1">
    <citation type="submission" date="2018-04" db="EMBL/GenBank/DDBJ databases">
        <title>Genomes of the Obligate Erwinia dacicola and Facultative Enterobacter sp. OLF Endosymbionts of the Olive Fruit fly, Bactrocera oleae.</title>
        <authorList>
            <person name="Estes A.M."/>
            <person name="Hearn D.J."/>
            <person name="Agarwal S."/>
            <person name="Pierson E.A."/>
            <person name="Dunning-Hotopp J.C."/>
        </authorList>
    </citation>
    <scope>NUCLEOTIDE SEQUENCE [LARGE SCALE GENOMIC DNA]</scope>
    <source>
        <strain evidence="8">Oroville</strain>
    </source>
</reference>
<evidence type="ECO:0000313" key="9">
    <source>
        <dbReference type="Proteomes" id="UP000244334"/>
    </source>
</evidence>
<evidence type="ECO:0000313" key="8">
    <source>
        <dbReference type="EMBL" id="RAP69979.1"/>
    </source>
</evidence>
<keyword evidence="5" id="KW-0804">Transcription</keyword>
<evidence type="ECO:0000256" key="7">
    <source>
        <dbReference type="SAM" id="MobiDB-lite"/>
    </source>
</evidence>
<accession>A0A328THI2</accession>
<dbReference type="GO" id="GO:0003677">
    <property type="term" value="F:DNA binding"/>
    <property type="evidence" value="ECO:0007669"/>
    <property type="project" value="UniProtKB-KW"/>
</dbReference>
<feature type="region of interest" description="Disordered" evidence="7">
    <location>
        <begin position="21"/>
        <end position="47"/>
    </location>
</feature>
<keyword evidence="2" id="KW-0615">Plasmid copy control</keyword>
<dbReference type="InterPro" id="IPR019661">
    <property type="entry name" value="RepA2"/>
</dbReference>
<dbReference type="GO" id="GO:0006276">
    <property type="term" value="P:plasmid maintenance"/>
    <property type="evidence" value="ECO:0007669"/>
    <property type="project" value="UniProtKB-KW"/>
</dbReference>
<evidence type="ECO:0000256" key="4">
    <source>
        <dbReference type="ARBA" id="ARBA00023125"/>
    </source>
</evidence>
<keyword evidence="3" id="KW-0805">Transcription regulation</keyword>
<evidence type="ECO:0000256" key="6">
    <source>
        <dbReference type="ARBA" id="ARBA00031853"/>
    </source>
</evidence>
<feature type="compositionally biased region" description="Basic residues" evidence="7">
    <location>
        <begin position="29"/>
        <end position="38"/>
    </location>
</feature>
<evidence type="ECO:0000256" key="5">
    <source>
        <dbReference type="ARBA" id="ARBA00023163"/>
    </source>
</evidence>
<organism evidence="8 9">
    <name type="scientific">Candidatus Erwinia dacicola</name>
    <dbReference type="NCBI Taxonomy" id="252393"/>
    <lineage>
        <taxon>Bacteria</taxon>
        <taxon>Pseudomonadati</taxon>
        <taxon>Pseudomonadota</taxon>
        <taxon>Gammaproteobacteria</taxon>
        <taxon>Enterobacterales</taxon>
        <taxon>Erwiniaceae</taxon>
        <taxon>Erwinia</taxon>
    </lineage>
</organism>
<dbReference type="EMBL" id="LJAM02000508">
    <property type="protein sequence ID" value="RAP69979.1"/>
    <property type="molecule type" value="Genomic_DNA"/>
</dbReference>
<sequence>MSCAILQKKSNILSEDAFMPTTQPATAQLKHKQTRNRKNPMSDSERQLSYVARKREALKEIKIFVEPELKKALMLMCQDEGLTQADILQRLIKHEAELKGKL</sequence>
<dbReference type="Proteomes" id="UP000244334">
    <property type="component" value="Unassembled WGS sequence"/>
</dbReference>
<keyword evidence="4" id="KW-0238">DNA-binding</keyword>
<comment type="caution">
    <text evidence="8">The sequence shown here is derived from an EMBL/GenBank/DDBJ whole genome shotgun (WGS) entry which is preliminary data.</text>
</comment>
<evidence type="ECO:0000256" key="3">
    <source>
        <dbReference type="ARBA" id="ARBA00023015"/>
    </source>
</evidence>
<name>A0A328THI2_9GAMM</name>
<keyword evidence="9" id="KW-1185">Reference proteome</keyword>
<proteinExistence type="predicted"/>
<protein>
    <recommendedName>
        <fullName evidence="6">Protein CopB</fullName>
    </recommendedName>
</protein>
<dbReference type="AlphaFoldDB" id="A0A328THI2"/>